<proteinExistence type="predicted"/>
<keyword evidence="4" id="KW-1185">Reference proteome</keyword>
<evidence type="ECO:0000259" key="2">
    <source>
        <dbReference type="PROSITE" id="PS50975"/>
    </source>
</evidence>
<keyword evidence="1" id="KW-0547">Nucleotide-binding</keyword>
<dbReference type="InterPro" id="IPR013815">
    <property type="entry name" value="ATP_grasp_subdomain_1"/>
</dbReference>
<dbReference type="InterPro" id="IPR011761">
    <property type="entry name" value="ATP-grasp"/>
</dbReference>
<protein>
    <recommendedName>
        <fullName evidence="2">ATP-grasp domain-containing protein</fullName>
    </recommendedName>
</protein>
<evidence type="ECO:0000313" key="3">
    <source>
        <dbReference type="EMBL" id="BAM92535.1"/>
    </source>
</evidence>
<dbReference type="GeneID" id="301820253"/>
<keyword evidence="1" id="KW-0067">ATP-binding</keyword>
<dbReference type="SUPFAM" id="SSF56059">
    <property type="entry name" value="Glutathione synthetase ATP-binding domain-like"/>
    <property type="match status" value="1"/>
</dbReference>
<sequence>MRILLSEGSGLTSRQVAGRLGALGHEVELLSSTRICLSRFTRHVRAVHDVPRFGRDPFGWLAAAERIAAGRSIDLLFPTQEQVTVLSARLPHLNVATIVPPFDSLARVQDKIAAFHTLEAAGAPQPQTYLIAHADDLRGIDTYPVFLKRPVSTASSGVRRAGNVEELVAAAHEFGLGRSELIAQVQVSGPLAMVQAVADRGRLVAHHACLRVREGVGGGAALKQSMVLPELAGMLARLVASLAWHGGLSMDVIIGDDGPVIIDVNPRLVEPANAFAAGVDLVAAMLEAATGVAAPERAAGMAGVRTRQTLLAILGAAQHSGSRTAVLREAVDAICALGDYAGSAEELTPIAGDPRAAIPVLVALGATLISPSLWRKFHAGAVGPYAVTPEAWAEILAAAG</sequence>
<dbReference type="EMBL" id="AP012603">
    <property type="protein sequence ID" value="BAM92535.1"/>
    <property type="molecule type" value="Genomic_DNA"/>
</dbReference>
<name>M5A145_9BRAD</name>
<dbReference type="PROSITE" id="PS50975">
    <property type="entry name" value="ATP_GRASP"/>
    <property type="match status" value="1"/>
</dbReference>
<dbReference type="InterPro" id="IPR003806">
    <property type="entry name" value="ATP-grasp_PylC-type"/>
</dbReference>
<dbReference type="KEGG" id="aol:S58_65680"/>
<reference evidence="3 4" key="1">
    <citation type="journal article" date="2013" name="Appl. Environ. Microbiol.">
        <title>Genome analysis suggests that the soil oligotrophic bacterium Agromonas oligotrophica (Bradyrhizobium oligotrophicum) is a nitrogen-fixing symbiont of Aeschynomene indica.</title>
        <authorList>
            <person name="Okubo T."/>
            <person name="Fukushima S."/>
            <person name="Itakura M."/>
            <person name="Oshima K."/>
            <person name="Longtonglang A."/>
            <person name="Teaumroong N."/>
            <person name="Mitsui H."/>
            <person name="Hattori M."/>
            <person name="Hattori R."/>
            <person name="Hattori T."/>
            <person name="Minamisawa K."/>
        </authorList>
    </citation>
    <scope>NUCLEOTIDE SEQUENCE [LARGE SCALE GENOMIC DNA]</scope>
    <source>
        <strain evidence="3 4">S58</strain>
    </source>
</reference>
<dbReference type="Gene3D" id="3.30.1490.20">
    <property type="entry name" value="ATP-grasp fold, A domain"/>
    <property type="match status" value="1"/>
</dbReference>
<organism evidence="3 4">
    <name type="scientific">Bradyrhizobium oligotrophicum S58</name>
    <dbReference type="NCBI Taxonomy" id="1245469"/>
    <lineage>
        <taxon>Bacteria</taxon>
        <taxon>Pseudomonadati</taxon>
        <taxon>Pseudomonadota</taxon>
        <taxon>Alphaproteobacteria</taxon>
        <taxon>Hyphomicrobiales</taxon>
        <taxon>Nitrobacteraceae</taxon>
        <taxon>Bradyrhizobium</taxon>
    </lineage>
</organism>
<dbReference type="OrthoDB" id="9801162at2"/>
<evidence type="ECO:0000256" key="1">
    <source>
        <dbReference type="PROSITE-ProRule" id="PRU00409"/>
    </source>
</evidence>
<dbReference type="GO" id="GO:0046872">
    <property type="term" value="F:metal ion binding"/>
    <property type="evidence" value="ECO:0007669"/>
    <property type="project" value="InterPro"/>
</dbReference>
<dbReference type="Gene3D" id="3.30.470.20">
    <property type="entry name" value="ATP-grasp fold, B domain"/>
    <property type="match status" value="1"/>
</dbReference>
<dbReference type="PATRIC" id="fig|1245469.3.peg.6708"/>
<dbReference type="eggNOG" id="COG2232">
    <property type="taxonomic scope" value="Bacteria"/>
</dbReference>
<evidence type="ECO:0000313" key="4">
    <source>
        <dbReference type="Proteomes" id="UP000011841"/>
    </source>
</evidence>
<feature type="domain" description="ATP-grasp" evidence="2">
    <location>
        <begin position="115"/>
        <end position="290"/>
    </location>
</feature>
<dbReference type="AlphaFoldDB" id="M5A145"/>
<dbReference type="GO" id="GO:0005524">
    <property type="term" value="F:ATP binding"/>
    <property type="evidence" value="ECO:0007669"/>
    <property type="project" value="UniProtKB-UniRule"/>
</dbReference>
<dbReference type="RefSeq" id="WP_015669615.1">
    <property type="nucleotide sequence ID" value="NC_020453.1"/>
</dbReference>
<dbReference type="Proteomes" id="UP000011841">
    <property type="component" value="Chromosome"/>
</dbReference>
<dbReference type="Pfam" id="PF02655">
    <property type="entry name" value="ATP-grasp_3"/>
    <property type="match status" value="1"/>
</dbReference>
<dbReference type="HOGENOM" id="CLU_040640_0_0_5"/>
<gene>
    <name evidence="3" type="ORF">S58_65680</name>
</gene>
<accession>M5A145</accession>